<feature type="compositionally biased region" description="Polar residues" evidence="2">
    <location>
        <begin position="27"/>
        <end position="37"/>
    </location>
</feature>
<feature type="region of interest" description="Disordered" evidence="2">
    <location>
        <begin position="1"/>
        <end position="41"/>
    </location>
</feature>
<organism evidence="3 4">
    <name type="scientific">Trinickia soli</name>
    <dbReference type="NCBI Taxonomy" id="380675"/>
    <lineage>
        <taxon>Bacteria</taxon>
        <taxon>Pseudomonadati</taxon>
        <taxon>Pseudomonadota</taxon>
        <taxon>Betaproteobacteria</taxon>
        <taxon>Burkholderiales</taxon>
        <taxon>Burkholderiaceae</taxon>
        <taxon>Trinickia</taxon>
    </lineage>
</organism>
<name>A0A2N7W4T0_9BURK</name>
<evidence type="ECO:0000256" key="2">
    <source>
        <dbReference type="SAM" id="MobiDB-lite"/>
    </source>
</evidence>
<gene>
    <name evidence="3" type="ORF">C0Z19_14195</name>
</gene>
<protein>
    <recommendedName>
        <fullName evidence="5">Type III effector protein</fullName>
    </recommendedName>
</protein>
<evidence type="ECO:0000313" key="3">
    <source>
        <dbReference type="EMBL" id="PMS24411.1"/>
    </source>
</evidence>
<feature type="region of interest" description="Disordered" evidence="2">
    <location>
        <begin position="505"/>
        <end position="524"/>
    </location>
</feature>
<feature type="compositionally biased region" description="Polar residues" evidence="2">
    <location>
        <begin position="506"/>
        <end position="518"/>
    </location>
</feature>
<dbReference type="EMBL" id="PNYB01000010">
    <property type="protein sequence ID" value="PMS24411.1"/>
    <property type="molecule type" value="Genomic_DNA"/>
</dbReference>
<proteinExistence type="predicted"/>
<dbReference type="AlphaFoldDB" id="A0A2N7W4T0"/>
<dbReference type="RefSeq" id="WP_102610463.1">
    <property type="nucleotide sequence ID" value="NZ_CADIKD010000007.1"/>
</dbReference>
<feature type="region of interest" description="Disordered" evidence="2">
    <location>
        <begin position="934"/>
        <end position="976"/>
    </location>
</feature>
<accession>A0A2N7W4T0</accession>
<keyword evidence="4" id="KW-1185">Reference proteome</keyword>
<feature type="coiled-coil region" evidence="1">
    <location>
        <begin position="253"/>
        <end position="280"/>
    </location>
</feature>
<comment type="caution">
    <text evidence="3">The sequence shown here is derived from an EMBL/GenBank/DDBJ whole genome shotgun (WGS) entry which is preliminary data.</text>
</comment>
<sequence length="1003" mass="107614">MPRFNPISPLPTFTETSVAHDTAPVRETSSPIVTSTKPPRGTIRDRFEQMIDMRKVPQPPALRVDGWNEQTAMQICEGWRDSLVEKVSVPELSHLLALNFERAHADEIPPERRAERLLPEGAGKADYYAAMVETFLKAIGADDEEMGKILDSFKRAGLGALHRQPVLASSTANGILGAVQIGASLHPPAKVALSTVQLVLTAVSSALAVFSSKLRFRNSGTEEVMPYGKADAPPSGKIGPSVAGASWKLLTQLGKISADVKEMEAALAELERAQAEWSSKPEGSAAWHLAERKLRAAGDDLSVAFAAFCFRSEFKAQYKAASESAKVEYRGNELNLGLGYVNGAASLTATLMAIFAPTAPATFGMSVAAVAVGALAYVGYQLSTGPSKDGEAKATRAIVALAKSADLMGGKASKQQTARAEAYRIYLGERRSRDPAVKSGARGKLLDTLGQIAADDSTNDELRPLDNWTAYADYRARRNDKLTEIEGDHARLLGLVRAGIAARQPPSAQTAASGNATATAVPGAPSRELELVTEVLEADRAQRSEAALQALDAQFAQTHEAKFNTGTVTSAWKTPYRMRFDSMGRLLLGKVVASTRALLKHKTGTVPESGPQAQFHTTRLAGKRQILKASLRDWVNFETAQARLKEAAKLPAGDTAAVREKLASAARALAAIGDADAQALFMGDGRAQVEATRLAKRLTAGEEERYTMTMGGAAAVAATANTFGAAFSLGVNVKKDILAGHGHPWQTHYGDQKDGQVITQGSTPITAHYSAGERARFQKTEMARLLAILKRKGEPLKLALDVPEAETYSPSDQQLDFKALDASLDSLVNELETRADIADELTLSVGGRKITAGRLDGTTDYYTWRREQASRRTRAAFRLGQARVVGKAAWLSLASPVAQALAHIPLSRTGKAARRGSQKSVEVRDALAALAGDARMSSIASQRSEPAGHTRPGDHGDRDSDRDHLDEDRDSFYELDLGPAIESDRFEIDIGQADARIGRSGRR</sequence>
<reference evidence="3 4" key="1">
    <citation type="submission" date="2018-01" db="EMBL/GenBank/DDBJ databases">
        <title>Whole genome analyses suggest that Burkholderia sensu lato contains two further novel genera in the rhizoxinica-symbiotica group Mycetohabitans gen. nov., and Trinickia gen. nov.: implications for the evolution of diazotrophy and nodulation in the Burkholderiaceae.</title>
        <authorList>
            <person name="Estrada-de los Santos P."/>
            <person name="Palmer M."/>
            <person name="Chavez-Ramirez B."/>
            <person name="Beukes C."/>
            <person name="Steenkamp E.T."/>
            <person name="Hirsch A.M."/>
            <person name="Manyaka P."/>
            <person name="Maluk M."/>
            <person name="Lafos M."/>
            <person name="Crook M."/>
            <person name="Gross E."/>
            <person name="Simon M.F."/>
            <person name="Bueno dos Reis Junior F."/>
            <person name="Poole P.S."/>
            <person name="Venter S.N."/>
            <person name="James E.K."/>
        </authorList>
    </citation>
    <scope>NUCLEOTIDE SEQUENCE [LARGE SCALE GENOMIC DNA]</scope>
    <source>
        <strain evidence="3 4">GP25-8</strain>
    </source>
</reference>
<evidence type="ECO:0000313" key="4">
    <source>
        <dbReference type="Proteomes" id="UP000235347"/>
    </source>
</evidence>
<keyword evidence="1" id="KW-0175">Coiled coil</keyword>
<feature type="compositionally biased region" description="Basic and acidic residues" evidence="2">
    <location>
        <begin position="946"/>
        <end position="972"/>
    </location>
</feature>
<dbReference type="Proteomes" id="UP000235347">
    <property type="component" value="Unassembled WGS sequence"/>
</dbReference>
<evidence type="ECO:0000256" key="1">
    <source>
        <dbReference type="SAM" id="Coils"/>
    </source>
</evidence>
<evidence type="ECO:0008006" key="5">
    <source>
        <dbReference type="Google" id="ProtNLM"/>
    </source>
</evidence>